<dbReference type="InterPro" id="IPR023214">
    <property type="entry name" value="HAD_sf"/>
</dbReference>
<name>A0A125MFS8_9BACE</name>
<gene>
    <name evidence="1" type="ORF">F2Y81_05635</name>
</gene>
<dbReference type="GeneID" id="66305062"/>
<dbReference type="EMBL" id="VVYV01000006">
    <property type="protein sequence ID" value="KAA5421884.1"/>
    <property type="molecule type" value="Genomic_DNA"/>
</dbReference>
<protein>
    <submittedName>
        <fullName evidence="1">Haloacid dehalogenase-like hydrolase</fullName>
    </submittedName>
</protein>
<dbReference type="RefSeq" id="WP_060408135.1">
    <property type="nucleotide sequence ID" value="NZ_CABMLT010000014.1"/>
</dbReference>
<keyword evidence="1" id="KW-0378">Hydrolase</keyword>
<proteinExistence type="predicted"/>
<accession>A0A125MFS8</accession>
<organism evidence="1 2">
    <name type="scientific">Bacteroides cellulosilyticus</name>
    <dbReference type="NCBI Taxonomy" id="246787"/>
    <lineage>
        <taxon>Bacteria</taxon>
        <taxon>Pseudomonadati</taxon>
        <taxon>Bacteroidota</taxon>
        <taxon>Bacteroidia</taxon>
        <taxon>Bacteroidales</taxon>
        <taxon>Bacteroidaceae</taxon>
        <taxon>Bacteroides</taxon>
    </lineage>
</organism>
<dbReference type="Pfam" id="PF12710">
    <property type="entry name" value="HAD"/>
    <property type="match status" value="1"/>
</dbReference>
<evidence type="ECO:0000313" key="1">
    <source>
        <dbReference type="EMBL" id="KAA5421884.1"/>
    </source>
</evidence>
<dbReference type="GO" id="GO:0016787">
    <property type="term" value="F:hydrolase activity"/>
    <property type="evidence" value="ECO:0007669"/>
    <property type="project" value="UniProtKB-KW"/>
</dbReference>
<sequence>MRTVIFDFDGTLSYKDSMKELFNEQMSGWRKVYRIYYYLLKVLAKLKITSVKFEKEQMLKLLFHSDLEEFANASREQAKRFRLNPLFAKIQEHIDNDDRVIVLSASSMYFLETIFEGMKVELVCTTLKVSNGRILAIDRHPFYYEKIKCLKQMGIEQVDEMYYDSKWDEVLIPICKVSHKVENGQIL</sequence>
<dbReference type="Proteomes" id="UP000448877">
    <property type="component" value="Unassembled WGS sequence"/>
</dbReference>
<evidence type="ECO:0000313" key="2">
    <source>
        <dbReference type="Proteomes" id="UP000448877"/>
    </source>
</evidence>
<dbReference type="InterPro" id="IPR036412">
    <property type="entry name" value="HAD-like_sf"/>
</dbReference>
<reference evidence="1 2" key="1">
    <citation type="journal article" date="2019" name="Nat. Med.">
        <title>A library of human gut bacterial isolates paired with longitudinal multiomics data enables mechanistic microbiome research.</title>
        <authorList>
            <person name="Poyet M."/>
            <person name="Groussin M."/>
            <person name="Gibbons S.M."/>
            <person name="Avila-Pacheco J."/>
            <person name="Jiang X."/>
            <person name="Kearney S.M."/>
            <person name="Perrotta A.R."/>
            <person name="Berdy B."/>
            <person name="Zhao S."/>
            <person name="Lieberman T.D."/>
            <person name="Swanson P.K."/>
            <person name="Smith M."/>
            <person name="Roesemann S."/>
            <person name="Alexander J.E."/>
            <person name="Rich S.A."/>
            <person name="Livny J."/>
            <person name="Vlamakis H."/>
            <person name="Clish C."/>
            <person name="Bullock K."/>
            <person name="Deik A."/>
            <person name="Scott J."/>
            <person name="Pierce K.A."/>
            <person name="Xavier R.J."/>
            <person name="Alm E.J."/>
        </authorList>
    </citation>
    <scope>NUCLEOTIDE SEQUENCE [LARGE SCALE GENOMIC DNA]</scope>
    <source>
        <strain evidence="1 2">BIOML-A6</strain>
    </source>
</reference>
<dbReference type="Gene3D" id="3.40.50.1000">
    <property type="entry name" value="HAD superfamily/HAD-like"/>
    <property type="match status" value="1"/>
</dbReference>
<comment type="caution">
    <text evidence="1">The sequence shown here is derived from an EMBL/GenBank/DDBJ whole genome shotgun (WGS) entry which is preliminary data.</text>
</comment>
<dbReference type="SUPFAM" id="SSF56784">
    <property type="entry name" value="HAD-like"/>
    <property type="match status" value="1"/>
</dbReference>
<dbReference type="AlphaFoldDB" id="A0A125MFS8"/>